<dbReference type="PROSITE" id="PS50835">
    <property type="entry name" value="IG_LIKE"/>
    <property type="match status" value="1"/>
</dbReference>
<feature type="domain" description="Ig-like" evidence="1">
    <location>
        <begin position="1"/>
        <end position="83"/>
    </location>
</feature>
<feature type="non-terminal residue" evidence="2">
    <location>
        <position position="83"/>
    </location>
</feature>
<dbReference type="AlphaFoldDB" id="A0AAE0SU09"/>
<reference evidence="2" key="2">
    <citation type="journal article" date="2021" name="Genome Biol. Evol.">
        <title>Developing a high-quality reference genome for a parasitic bivalve with doubly uniparental inheritance (Bivalvia: Unionida).</title>
        <authorList>
            <person name="Smith C.H."/>
        </authorList>
    </citation>
    <scope>NUCLEOTIDE SEQUENCE</scope>
    <source>
        <strain evidence="2">CHS0354</strain>
        <tissue evidence="2">Mantle</tissue>
    </source>
</reference>
<proteinExistence type="predicted"/>
<dbReference type="InterPro" id="IPR036179">
    <property type="entry name" value="Ig-like_dom_sf"/>
</dbReference>
<protein>
    <recommendedName>
        <fullName evidence="1">Ig-like domain-containing protein</fullName>
    </recommendedName>
</protein>
<comment type="caution">
    <text evidence="2">The sequence shown here is derived from an EMBL/GenBank/DDBJ whole genome shotgun (WGS) entry which is preliminary data.</text>
</comment>
<dbReference type="Gene3D" id="2.60.40.10">
    <property type="entry name" value="Immunoglobulins"/>
    <property type="match status" value="1"/>
</dbReference>
<name>A0AAE0SU09_9BIVA</name>
<dbReference type="EMBL" id="JAEAOA010001903">
    <property type="protein sequence ID" value="KAK3598074.1"/>
    <property type="molecule type" value="Genomic_DNA"/>
</dbReference>
<dbReference type="SUPFAM" id="SSF48726">
    <property type="entry name" value="Immunoglobulin"/>
    <property type="match status" value="1"/>
</dbReference>
<sequence length="83" mass="9145">MPGSTVFGSTAVLMCTPQGNPPQYTFHPWIHMVGQTEIRRLNGINTSRFSTLTLSNISIQDMGTYRCIVDNSITGPNGQINQM</sequence>
<accession>A0AAE0SU09</accession>
<evidence type="ECO:0000313" key="3">
    <source>
        <dbReference type="Proteomes" id="UP001195483"/>
    </source>
</evidence>
<dbReference type="Proteomes" id="UP001195483">
    <property type="component" value="Unassembled WGS sequence"/>
</dbReference>
<reference evidence="2" key="1">
    <citation type="journal article" date="2021" name="Genome Biol. Evol.">
        <title>A High-Quality Reference Genome for a Parasitic Bivalve with Doubly Uniparental Inheritance (Bivalvia: Unionida).</title>
        <authorList>
            <person name="Smith C.H."/>
        </authorList>
    </citation>
    <scope>NUCLEOTIDE SEQUENCE</scope>
    <source>
        <strain evidence="2">CHS0354</strain>
    </source>
</reference>
<evidence type="ECO:0000313" key="2">
    <source>
        <dbReference type="EMBL" id="KAK3598074.1"/>
    </source>
</evidence>
<gene>
    <name evidence="2" type="ORF">CHS0354_032109</name>
</gene>
<organism evidence="2 3">
    <name type="scientific">Potamilus streckersoni</name>
    <dbReference type="NCBI Taxonomy" id="2493646"/>
    <lineage>
        <taxon>Eukaryota</taxon>
        <taxon>Metazoa</taxon>
        <taxon>Spiralia</taxon>
        <taxon>Lophotrochozoa</taxon>
        <taxon>Mollusca</taxon>
        <taxon>Bivalvia</taxon>
        <taxon>Autobranchia</taxon>
        <taxon>Heteroconchia</taxon>
        <taxon>Palaeoheterodonta</taxon>
        <taxon>Unionida</taxon>
        <taxon>Unionoidea</taxon>
        <taxon>Unionidae</taxon>
        <taxon>Ambleminae</taxon>
        <taxon>Lampsilini</taxon>
        <taxon>Potamilus</taxon>
    </lineage>
</organism>
<reference evidence="2" key="3">
    <citation type="submission" date="2023-05" db="EMBL/GenBank/DDBJ databases">
        <authorList>
            <person name="Smith C.H."/>
        </authorList>
    </citation>
    <scope>NUCLEOTIDE SEQUENCE</scope>
    <source>
        <strain evidence="2">CHS0354</strain>
        <tissue evidence="2">Mantle</tissue>
    </source>
</reference>
<evidence type="ECO:0000259" key="1">
    <source>
        <dbReference type="PROSITE" id="PS50835"/>
    </source>
</evidence>
<dbReference type="Pfam" id="PF13927">
    <property type="entry name" value="Ig_3"/>
    <property type="match status" value="1"/>
</dbReference>
<dbReference type="InterPro" id="IPR013783">
    <property type="entry name" value="Ig-like_fold"/>
</dbReference>
<keyword evidence="3" id="KW-1185">Reference proteome</keyword>
<dbReference type="CDD" id="cd00096">
    <property type="entry name" value="Ig"/>
    <property type="match status" value="1"/>
</dbReference>
<dbReference type="InterPro" id="IPR007110">
    <property type="entry name" value="Ig-like_dom"/>
</dbReference>